<keyword evidence="9" id="KW-0472">Membrane</keyword>
<dbReference type="InterPro" id="IPR010910">
    <property type="entry name" value="Nitrate/nitrite_sensing_bac"/>
</dbReference>
<dbReference type="EC" id="2.7.13.3" evidence="2"/>
<feature type="domain" description="NIT" evidence="11">
    <location>
        <begin position="39"/>
        <end position="290"/>
    </location>
</feature>
<accession>A0ABR7LRH8</accession>
<evidence type="ECO:0000256" key="9">
    <source>
        <dbReference type="SAM" id="Phobius"/>
    </source>
</evidence>
<dbReference type="SUPFAM" id="SSF55874">
    <property type="entry name" value="ATPase domain of HSP90 chaperone/DNA topoisomerase II/histidine kinase"/>
    <property type="match status" value="1"/>
</dbReference>
<dbReference type="InterPro" id="IPR013587">
    <property type="entry name" value="Nitrate/nitrite_sensing"/>
</dbReference>
<feature type="compositionally biased region" description="Pro residues" evidence="8">
    <location>
        <begin position="773"/>
        <end position="786"/>
    </location>
</feature>
<dbReference type="PANTHER" id="PTHR45436">
    <property type="entry name" value="SENSOR HISTIDINE KINASE YKOH"/>
    <property type="match status" value="1"/>
</dbReference>
<feature type="region of interest" description="Disordered" evidence="8">
    <location>
        <begin position="645"/>
        <end position="875"/>
    </location>
</feature>
<proteinExistence type="predicted"/>
<keyword evidence="7 9" id="KW-1133">Transmembrane helix</keyword>
<feature type="transmembrane region" description="Helical" evidence="9">
    <location>
        <begin position="294"/>
        <end position="320"/>
    </location>
</feature>
<dbReference type="InterPro" id="IPR003594">
    <property type="entry name" value="HATPase_dom"/>
</dbReference>
<keyword evidence="3" id="KW-0597">Phosphoprotein</keyword>
<evidence type="ECO:0000256" key="7">
    <source>
        <dbReference type="ARBA" id="ARBA00022989"/>
    </source>
</evidence>
<keyword evidence="5 9" id="KW-0812">Transmembrane</keyword>
<evidence type="ECO:0000259" key="11">
    <source>
        <dbReference type="PROSITE" id="PS50906"/>
    </source>
</evidence>
<feature type="compositionally biased region" description="Basic and acidic residues" evidence="8">
    <location>
        <begin position="839"/>
        <end position="851"/>
    </location>
</feature>
<dbReference type="Gene3D" id="3.30.565.10">
    <property type="entry name" value="Histidine kinase-like ATPase, C-terminal domain"/>
    <property type="match status" value="1"/>
</dbReference>
<dbReference type="InterPro" id="IPR005467">
    <property type="entry name" value="His_kinase_dom"/>
</dbReference>
<evidence type="ECO:0000256" key="4">
    <source>
        <dbReference type="ARBA" id="ARBA00022679"/>
    </source>
</evidence>
<gene>
    <name evidence="12" type="ORF">HKK74_18415</name>
</gene>
<dbReference type="PANTHER" id="PTHR45436:SF5">
    <property type="entry name" value="SENSOR HISTIDINE KINASE TRCS"/>
    <property type="match status" value="1"/>
</dbReference>
<comment type="caution">
    <text evidence="12">The sequence shown here is derived from an EMBL/GenBank/DDBJ whole genome shotgun (WGS) entry which is preliminary data.</text>
</comment>
<keyword evidence="6 12" id="KW-0418">Kinase</keyword>
<dbReference type="PROSITE" id="PS50109">
    <property type="entry name" value="HIS_KIN"/>
    <property type="match status" value="1"/>
</dbReference>
<dbReference type="GO" id="GO:0016301">
    <property type="term" value="F:kinase activity"/>
    <property type="evidence" value="ECO:0007669"/>
    <property type="project" value="UniProtKB-KW"/>
</dbReference>
<feature type="compositionally biased region" description="Pro residues" evidence="8">
    <location>
        <begin position="686"/>
        <end position="696"/>
    </location>
</feature>
<keyword evidence="13" id="KW-1185">Reference proteome</keyword>
<reference evidence="12 13" key="1">
    <citation type="submission" date="2020-06" db="EMBL/GenBank/DDBJ databases">
        <title>Actinomadura xiongansis sp. nov., isolated from soil of Baiyangdian.</title>
        <authorList>
            <person name="Zhang X."/>
        </authorList>
    </citation>
    <scope>NUCLEOTIDE SEQUENCE [LARGE SCALE GENOMIC DNA]</scope>
    <source>
        <strain evidence="12 13">HBUM206468</strain>
    </source>
</reference>
<dbReference type="Pfam" id="PF02518">
    <property type="entry name" value="HATPase_c"/>
    <property type="match status" value="1"/>
</dbReference>
<dbReference type="Proteomes" id="UP000805614">
    <property type="component" value="Unassembled WGS sequence"/>
</dbReference>
<evidence type="ECO:0000256" key="2">
    <source>
        <dbReference type="ARBA" id="ARBA00012438"/>
    </source>
</evidence>
<evidence type="ECO:0000256" key="3">
    <source>
        <dbReference type="ARBA" id="ARBA00022553"/>
    </source>
</evidence>
<evidence type="ECO:0000256" key="6">
    <source>
        <dbReference type="ARBA" id="ARBA00022777"/>
    </source>
</evidence>
<feature type="domain" description="Histidine kinase" evidence="10">
    <location>
        <begin position="507"/>
        <end position="612"/>
    </location>
</feature>
<organism evidence="12 13">
    <name type="scientific">Actinomadura alba</name>
    <dbReference type="NCBI Taxonomy" id="406431"/>
    <lineage>
        <taxon>Bacteria</taxon>
        <taxon>Bacillati</taxon>
        <taxon>Actinomycetota</taxon>
        <taxon>Actinomycetes</taxon>
        <taxon>Streptosporangiales</taxon>
        <taxon>Thermomonosporaceae</taxon>
        <taxon>Actinomadura</taxon>
    </lineage>
</organism>
<evidence type="ECO:0000256" key="1">
    <source>
        <dbReference type="ARBA" id="ARBA00000085"/>
    </source>
</evidence>
<dbReference type="SMART" id="SM00387">
    <property type="entry name" value="HATPase_c"/>
    <property type="match status" value="1"/>
</dbReference>
<feature type="compositionally biased region" description="Gly residues" evidence="8">
    <location>
        <begin position="798"/>
        <end position="808"/>
    </location>
</feature>
<dbReference type="InterPro" id="IPR050428">
    <property type="entry name" value="TCS_sensor_his_kinase"/>
</dbReference>
<feature type="compositionally biased region" description="Low complexity" evidence="8">
    <location>
        <begin position="717"/>
        <end position="729"/>
    </location>
</feature>
<dbReference type="RefSeq" id="WP_187244470.1">
    <property type="nucleotide sequence ID" value="NZ_BAAAOK010000004.1"/>
</dbReference>
<dbReference type="InterPro" id="IPR036890">
    <property type="entry name" value="HATPase_C_sf"/>
</dbReference>
<name>A0ABR7LRH8_9ACTN</name>
<evidence type="ECO:0000259" key="10">
    <source>
        <dbReference type="PROSITE" id="PS50109"/>
    </source>
</evidence>
<evidence type="ECO:0000256" key="8">
    <source>
        <dbReference type="SAM" id="MobiDB-lite"/>
    </source>
</evidence>
<dbReference type="EMBL" id="JABVEC010000013">
    <property type="protein sequence ID" value="MBC6467452.1"/>
    <property type="molecule type" value="Genomic_DNA"/>
</dbReference>
<evidence type="ECO:0000313" key="13">
    <source>
        <dbReference type="Proteomes" id="UP000805614"/>
    </source>
</evidence>
<evidence type="ECO:0000256" key="5">
    <source>
        <dbReference type="ARBA" id="ARBA00022692"/>
    </source>
</evidence>
<evidence type="ECO:0000313" key="12">
    <source>
        <dbReference type="EMBL" id="MBC6467452.1"/>
    </source>
</evidence>
<dbReference type="Pfam" id="PF08376">
    <property type="entry name" value="NIT"/>
    <property type="match status" value="1"/>
</dbReference>
<sequence length="875" mass="93836">MLLVSLVSLSILWAFAASIALGDGLNLRNVRTVQEHFGYPSGALGSALQAERRLTIVFLGSKSAGDRAAMESGRLVTDRQAELFRGLAADKGAQDVAPDQAKQLANEIIARLQELTNKRAAIDAGSTSRSQAFTSYTDILGDVGTLQGSLSTLSNPEVARDARSQVALTRARETLAQQDALLAGALAVGRMTPGEHAEFVKLVGTQHSLYNLSVLELREADRAYYQQVTTTPEYNRLRVLEDRYVRSPARVRASPDTAVLWKTTADSNLTRLRGLELSLSAAAESRAAPIADGIILRVVLAGALGLIAVVASLVLAIWVARSVIRELSGLRREALDLADVRLPSVIQRLRRGDEVDVAAEAPPLSFGTKEIDQVGQAFNAARRTAIQGAVEEAALRRSVSDVFVNLARRSQSLLHRQLNLLDSMERRGAEPDELEDLFRLDHLATRMRRHAEGLIILSGQAPGRGWRNPVAVVDVARAAASEVEDYTRVTVAPMSQASITGVAVADIIHLLAELIENAAMFSPPHTTVQVTGEAVGHGFTLEIEDRGLSMDPESLARANERLANPPEFDLSDSAQLGLFVVGRLAQRHNIKVTLRTSPYGGMTAIVLLPEEIVVRGEEEQLEPEGGDRPLALTRRSQDALYPVGAVRGGAQDGGSAAPGAGTVLSLHSGEPPAAAPRPPAHRRPPAEPAAPVPPAIRRPFDRPPVQGHHGDEGHLGQQGPQGPQGGRQQNPPPPDQPRQGQPPNSPQPFERARPAPAPAQASAPQPFEWARPAPKPADSEPPPPRQHPPEGIQRQPGGRRGSGSGSGSGRKPPLPQRVRQANLAPQLYDESAPAPPTDPGERRDRSPEEMRSMLSSIQKGTMRGRTQPVKNDEGP</sequence>
<keyword evidence="4" id="KW-0808">Transferase</keyword>
<comment type="catalytic activity">
    <reaction evidence="1">
        <text>ATP + protein L-histidine = ADP + protein N-phospho-L-histidine.</text>
        <dbReference type="EC" id="2.7.13.3"/>
    </reaction>
</comment>
<protein>
    <recommendedName>
        <fullName evidence="2">histidine kinase</fullName>
        <ecNumber evidence="2">2.7.13.3</ecNumber>
    </recommendedName>
</protein>
<dbReference type="PROSITE" id="PS50906">
    <property type="entry name" value="NIT"/>
    <property type="match status" value="1"/>
</dbReference>
<feature type="compositionally biased region" description="Low complexity" evidence="8">
    <location>
        <begin position="758"/>
        <end position="768"/>
    </location>
</feature>